<gene>
    <name evidence="1" type="ORF">M8818_002648</name>
</gene>
<sequence length="295" mass="32197">MPPRRGGGRTRPVQRQPHIVASDYDTDTAYLTDAPAPPPPQPARTNDELNLTVLQRHNPSVHQILSHANFAVVYIFSPTTQQWEKCGIEGTLFVCQLTPTTVPGASAPIERYSVTILNRKGLENFDLELLSGEDVEITEQYVIVQVMGEDGTPNIYGLWIFSEPGTSTAQTREINAAIIQELANRAESSRAIAQEEAAAAAEPQVDYTSYDGAAEYGTNGSAQESYPSEAAGRQINLNDLFGQSQQQAPPLQSAPQQIPQQIPHQAHFPQPGLPHGSQQNALLDLFQKARQGYNG</sequence>
<dbReference type="Proteomes" id="UP001320706">
    <property type="component" value="Unassembled WGS sequence"/>
</dbReference>
<evidence type="ECO:0000313" key="1">
    <source>
        <dbReference type="EMBL" id="KAK8213349.1"/>
    </source>
</evidence>
<accession>A0ACC3SJL6</accession>
<comment type="caution">
    <text evidence="1">The sequence shown here is derived from an EMBL/GenBank/DDBJ whole genome shotgun (WGS) entry which is preliminary data.</text>
</comment>
<protein>
    <submittedName>
        <fullName evidence="1">Uncharacterized protein</fullName>
    </submittedName>
</protein>
<organism evidence="1 2">
    <name type="scientific">Zalaria obscura</name>
    <dbReference type="NCBI Taxonomy" id="2024903"/>
    <lineage>
        <taxon>Eukaryota</taxon>
        <taxon>Fungi</taxon>
        <taxon>Dikarya</taxon>
        <taxon>Ascomycota</taxon>
        <taxon>Pezizomycotina</taxon>
        <taxon>Dothideomycetes</taxon>
        <taxon>Dothideomycetidae</taxon>
        <taxon>Dothideales</taxon>
        <taxon>Zalariaceae</taxon>
        <taxon>Zalaria</taxon>
    </lineage>
</organism>
<proteinExistence type="predicted"/>
<reference evidence="1" key="1">
    <citation type="submission" date="2024-02" db="EMBL/GenBank/DDBJ databases">
        <title>Metagenome Assembled Genome of Zalaria obscura JY119.</title>
        <authorList>
            <person name="Vighnesh L."/>
            <person name="Jagadeeshwari U."/>
            <person name="Venkata Ramana C."/>
            <person name="Sasikala C."/>
        </authorList>
    </citation>
    <scope>NUCLEOTIDE SEQUENCE</scope>
    <source>
        <strain evidence="1">JY119</strain>
    </source>
</reference>
<dbReference type="EMBL" id="JAMKPW020000011">
    <property type="protein sequence ID" value="KAK8213349.1"/>
    <property type="molecule type" value="Genomic_DNA"/>
</dbReference>
<evidence type="ECO:0000313" key="2">
    <source>
        <dbReference type="Proteomes" id="UP001320706"/>
    </source>
</evidence>
<keyword evidence="2" id="KW-1185">Reference proteome</keyword>
<name>A0ACC3SJL6_9PEZI</name>